<dbReference type="Proteomes" id="UP000663868">
    <property type="component" value="Unassembled WGS sequence"/>
</dbReference>
<evidence type="ECO:0000313" key="2">
    <source>
        <dbReference type="EMBL" id="CAF1103506.1"/>
    </source>
</evidence>
<feature type="region of interest" description="Disordered" evidence="1">
    <location>
        <begin position="24"/>
        <end position="100"/>
    </location>
</feature>
<evidence type="ECO:0000313" key="4">
    <source>
        <dbReference type="Proteomes" id="UP000663860"/>
    </source>
</evidence>
<dbReference type="EMBL" id="CAJNOE010000265">
    <property type="protein sequence ID" value="CAF1103506.1"/>
    <property type="molecule type" value="Genomic_DNA"/>
</dbReference>
<gene>
    <name evidence="2" type="ORF">IZO911_LOCUS23179</name>
    <name evidence="3" type="ORF">KXQ929_LOCUS19597</name>
</gene>
<proteinExistence type="predicted"/>
<dbReference type="AlphaFoldDB" id="A0A814PCQ0"/>
<evidence type="ECO:0000256" key="1">
    <source>
        <dbReference type="SAM" id="MobiDB-lite"/>
    </source>
</evidence>
<dbReference type="EMBL" id="CAJOBB010001336">
    <property type="protein sequence ID" value="CAF3842813.1"/>
    <property type="molecule type" value="Genomic_DNA"/>
</dbReference>
<protein>
    <submittedName>
        <fullName evidence="2">Uncharacterized protein</fullName>
    </submittedName>
</protein>
<sequence>MNSVSNAPLNFNRRRSVRKRLHFEQKIETQESHRSAPSQKERSYNANNSNDSIKHVEQELNDSKWSKRLRSEQKTKTPEYHTPVSSQKGESYDANNSNNPIKRVEQELKDSRRRKQQALCVELSSFLFDIFGQRVIMQALPDKHDWFFYVRDILHRAYMKKELLENEKKLIEKVEQEAIPKYFTSHQWRCLLNLNVSMGEPCGHRLMDPDKLSEEVKNLASEWLEGDARQTVEALIKAMENSK</sequence>
<organism evidence="2 4">
    <name type="scientific">Adineta steineri</name>
    <dbReference type="NCBI Taxonomy" id="433720"/>
    <lineage>
        <taxon>Eukaryota</taxon>
        <taxon>Metazoa</taxon>
        <taxon>Spiralia</taxon>
        <taxon>Gnathifera</taxon>
        <taxon>Rotifera</taxon>
        <taxon>Eurotatoria</taxon>
        <taxon>Bdelloidea</taxon>
        <taxon>Adinetida</taxon>
        <taxon>Adinetidae</taxon>
        <taxon>Adineta</taxon>
    </lineage>
</organism>
<accession>A0A814PCQ0</accession>
<evidence type="ECO:0000313" key="3">
    <source>
        <dbReference type="EMBL" id="CAF3842813.1"/>
    </source>
</evidence>
<feature type="compositionally biased region" description="Polar residues" evidence="1">
    <location>
        <begin position="83"/>
        <end position="100"/>
    </location>
</feature>
<reference evidence="2" key="1">
    <citation type="submission" date="2021-02" db="EMBL/GenBank/DDBJ databases">
        <authorList>
            <person name="Nowell W R."/>
        </authorList>
    </citation>
    <scope>NUCLEOTIDE SEQUENCE</scope>
</reference>
<dbReference type="Proteomes" id="UP000663860">
    <property type="component" value="Unassembled WGS sequence"/>
</dbReference>
<name>A0A814PCQ0_9BILA</name>
<comment type="caution">
    <text evidence="2">The sequence shown here is derived from an EMBL/GenBank/DDBJ whole genome shotgun (WGS) entry which is preliminary data.</text>
</comment>
<feature type="compositionally biased region" description="Basic and acidic residues" evidence="1">
    <location>
        <begin position="52"/>
        <end position="79"/>
    </location>
</feature>
<feature type="compositionally biased region" description="Basic and acidic residues" evidence="1">
    <location>
        <begin position="24"/>
        <end position="43"/>
    </location>
</feature>